<accession>A0A6U0ERP0</accession>
<dbReference type="AlphaFoldDB" id="A0A6U0ERP0"/>
<evidence type="ECO:0000313" key="3">
    <source>
        <dbReference type="EMBL" id="CAD8578994.1"/>
    </source>
</evidence>
<evidence type="ECO:0000256" key="1">
    <source>
        <dbReference type="SAM" id="Coils"/>
    </source>
</evidence>
<sequence>MVSRAAGVDFRRGRVRRVARLPVLFAIICAVCSAFLVQCGALGMDTADDIATLRVDLERARASVEKFRSEADAAKRDKRDIEARLKAVMQEKKTAMEEIAQLEELVAELRSAKRSDVLDMAKNAAVGTVKRAKALARDAQPLIKDGVTKLKPALKKARASSQNMLHHARRVHAAKIKDAKTYLAPLRRRIKAKMKTMDAVKAYATDRHINLFFEVTINLALAMIVHRVIGRMYRGVFGRTFKPVPRHVRSKSVELRSPESTRVFAPRP</sequence>
<feature type="coiled-coil region" evidence="1">
    <location>
        <begin position="50"/>
        <end position="115"/>
    </location>
</feature>
<gene>
    <name evidence="3" type="ORF">OMED0929_LOCUS2032</name>
</gene>
<organism evidence="3">
    <name type="scientific">Ostreococcus mediterraneus</name>
    <dbReference type="NCBI Taxonomy" id="1486918"/>
    <lineage>
        <taxon>Eukaryota</taxon>
        <taxon>Viridiplantae</taxon>
        <taxon>Chlorophyta</taxon>
        <taxon>Mamiellophyceae</taxon>
        <taxon>Mamiellales</taxon>
        <taxon>Bathycoccaceae</taxon>
        <taxon>Ostreococcus</taxon>
    </lineage>
</organism>
<dbReference type="EMBL" id="HBEW01002465">
    <property type="protein sequence ID" value="CAD8578994.1"/>
    <property type="molecule type" value="Transcribed_RNA"/>
</dbReference>
<evidence type="ECO:0008006" key="4">
    <source>
        <dbReference type="Google" id="ProtNLM"/>
    </source>
</evidence>
<proteinExistence type="predicted"/>
<evidence type="ECO:0000256" key="2">
    <source>
        <dbReference type="SAM" id="Phobius"/>
    </source>
</evidence>
<feature type="transmembrane region" description="Helical" evidence="2">
    <location>
        <begin position="21"/>
        <end position="44"/>
    </location>
</feature>
<reference evidence="3" key="1">
    <citation type="submission" date="2021-01" db="EMBL/GenBank/DDBJ databases">
        <authorList>
            <person name="Corre E."/>
            <person name="Pelletier E."/>
            <person name="Niang G."/>
            <person name="Scheremetjew M."/>
            <person name="Finn R."/>
            <person name="Kale V."/>
            <person name="Holt S."/>
            <person name="Cochrane G."/>
            <person name="Meng A."/>
            <person name="Brown T."/>
            <person name="Cohen L."/>
        </authorList>
    </citation>
    <scope>NUCLEOTIDE SEQUENCE</scope>
    <source>
        <strain evidence="3">Clade-D-RCC2572</strain>
    </source>
</reference>
<keyword evidence="2" id="KW-0812">Transmembrane</keyword>
<protein>
    <recommendedName>
        <fullName evidence="4">Transmembrane protein</fullName>
    </recommendedName>
</protein>
<keyword evidence="1" id="KW-0175">Coiled coil</keyword>
<name>A0A6U0ERP0_9CHLO</name>
<keyword evidence="2" id="KW-0472">Membrane</keyword>
<keyword evidence="2" id="KW-1133">Transmembrane helix</keyword>